<dbReference type="PATRIC" id="fig|1423782.4.peg.1980"/>
<gene>
    <name evidence="1" type="ORF">FD32_GL001903</name>
</gene>
<dbReference type="AlphaFoldDB" id="A0A0R1XDN9"/>
<protein>
    <submittedName>
        <fullName evidence="1">Uncharacterized protein</fullName>
    </submittedName>
</protein>
<dbReference type="EMBL" id="AZGM01000054">
    <property type="protein sequence ID" value="KRM27749.1"/>
    <property type="molecule type" value="Genomic_DNA"/>
</dbReference>
<keyword evidence="2" id="KW-1185">Reference proteome</keyword>
<proteinExistence type="predicted"/>
<accession>A0A0R1XDN9</accession>
<organism evidence="1 2">
    <name type="scientific">Limosilactobacillus panis DSM 6035</name>
    <dbReference type="NCBI Taxonomy" id="1423782"/>
    <lineage>
        <taxon>Bacteria</taxon>
        <taxon>Bacillati</taxon>
        <taxon>Bacillota</taxon>
        <taxon>Bacilli</taxon>
        <taxon>Lactobacillales</taxon>
        <taxon>Lactobacillaceae</taxon>
        <taxon>Limosilactobacillus</taxon>
    </lineage>
</organism>
<sequence length="84" mass="9896">MDPDLSEYIIGRIANYEGGRMVPQIMKRTGLGNKDAKTLFLYFLHGSFAINKRHHFTKDDEWYHEVKMLNQFINAGYKSFTHNK</sequence>
<dbReference type="Proteomes" id="UP000051412">
    <property type="component" value="Unassembled WGS sequence"/>
</dbReference>
<evidence type="ECO:0000313" key="1">
    <source>
        <dbReference type="EMBL" id="KRM27749.1"/>
    </source>
</evidence>
<name>A0A0R1XDN9_9LACO</name>
<comment type="caution">
    <text evidence="1">The sequence shown here is derived from an EMBL/GenBank/DDBJ whole genome shotgun (WGS) entry which is preliminary data.</text>
</comment>
<reference evidence="1 2" key="1">
    <citation type="journal article" date="2015" name="Genome Announc.">
        <title>Expanding the biotechnology potential of lactobacilli through comparative genomics of 213 strains and associated genera.</title>
        <authorList>
            <person name="Sun Z."/>
            <person name="Harris H.M."/>
            <person name="McCann A."/>
            <person name="Guo C."/>
            <person name="Argimon S."/>
            <person name="Zhang W."/>
            <person name="Yang X."/>
            <person name="Jeffery I.B."/>
            <person name="Cooney J.C."/>
            <person name="Kagawa T.F."/>
            <person name="Liu W."/>
            <person name="Song Y."/>
            <person name="Salvetti E."/>
            <person name="Wrobel A."/>
            <person name="Rasinkangas P."/>
            <person name="Parkhill J."/>
            <person name="Rea M.C."/>
            <person name="O'Sullivan O."/>
            <person name="Ritari J."/>
            <person name="Douillard F.P."/>
            <person name="Paul Ross R."/>
            <person name="Yang R."/>
            <person name="Briner A.E."/>
            <person name="Felis G.E."/>
            <person name="de Vos W.M."/>
            <person name="Barrangou R."/>
            <person name="Klaenhammer T.R."/>
            <person name="Caufield P.W."/>
            <person name="Cui Y."/>
            <person name="Zhang H."/>
            <person name="O'Toole P.W."/>
        </authorList>
    </citation>
    <scope>NUCLEOTIDE SEQUENCE [LARGE SCALE GENOMIC DNA]</scope>
    <source>
        <strain evidence="1 2">DSM 6035</strain>
    </source>
</reference>
<evidence type="ECO:0000313" key="2">
    <source>
        <dbReference type="Proteomes" id="UP000051412"/>
    </source>
</evidence>